<organism evidence="5 6">
    <name type="scientific">Streptococcus saliviloxodontae</name>
    <dbReference type="NCBI Taxonomy" id="1349416"/>
    <lineage>
        <taxon>Bacteria</taxon>
        <taxon>Bacillati</taxon>
        <taxon>Bacillota</taxon>
        <taxon>Bacilli</taxon>
        <taxon>Lactobacillales</taxon>
        <taxon>Streptococcaceae</taxon>
        <taxon>Streptococcus</taxon>
    </lineage>
</organism>
<evidence type="ECO:0000256" key="1">
    <source>
        <dbReference type="ARBA" id="ARBA00022448"/>
    </source>
</evidence>
<dbReference type="PANTHER" id="PTHR42939">
    <property type="entry name" value="ABC TRANSPORTER ATP-BINDING PROTEIN ALBC-RELATED"/>
    <property type="match status" value="1"/>
</dbReference>
<evidence type="ECO:0000256" key="2">
    <source>
        <dbReference type="ARBA" id="ARBA00022741"/>
    </source>
</evidence>
<dbReference type="InterPro" id="IPR027417">
    <property type="entry name" value="P-loop_NTPase"/>
</dbReference>
<sequence length="235" mass="26771">MTILLDCQNIGKKYDNSDFELKKISFQGEAGEIIGLIGQNGAGKTTLFNLISNLTPRDSGEIFYCGEPVGTSFYRNDIGYLSDQFSLYSFLTIKENLDFVIKVRHLAISREEIDDLLSDFNLLDAKYKAINQLSKGMKQKFNFIISILHRPRVLLLDEPFDGLDPQQIRAMQEWIRRLAAEGTCILLSSHILDFIDQLCHRILFIKKGQLAQVISQVDGKTKKDLELLFNDEVSN</sequence>
<dbReference type="PANTHER" id="PTHR42939:SF1">
    <property type="entry name" value="ABC TRANSPORTER ATP-BINDING PROTEIN ALBC-RELATED"/>
    <property type="match status" value="1"/>
</dbReference>
<dbReference type="InterPro" id="IPR051782">
    <property type="entry name" value="ABC_Transporter_VariousFunc"/>
</dbReference>
<accession>A0ABS2PQ13</accession>
<comment type="caution">
    <text evidence="5">The sequence shown here is derived from an EMBL/GenBank/DDBJ whole genome shotgun (WGS) entry which is preliminary data.</text>
</comment>
<dbReference type="PROSITE" id="PS00211">
    <property type="entry name" value="ABC_TRANSPORTER_1"/>
    <property type="match status" value="1"/>
</dbReference>
<dbReference type="CDD" id="cd03230">
    <property type="entry name" value="ABC_DR_subfamily_A"/>
    <property type="match status" value="1"/>
</dbReference>
<dbReference type="GO" id="GO:0005524">
    <property type="term" value="F:ATP binding"/>
    <property type="evidence" value="ECO:0007669"/>
    <property type="project" value="UniProtKB-KW"/>
</dbReference>
<evidence type="ECO:0000313" key="6">
    <source>
        <dbReference type="Proteomes" id="UP000809081"/>
    </source>
</evidence>
<proteinExistence type="predicted"/>
<dbReference type="InterPro" id="IPR003593">
    <property type="entry name" value="AAA+_ATPase"/>
</dbReference>
<dbReference type="Pfam" id="PF00005">
    <property type="entry name" value="ABC_tran"/>
    <property type="match status" value="1"/>
</dbReference>
<dbReference type="PROSITE" id="PS50893">
    <property type="entry name" value="ABC_TRANSPORTER_2"/>
    <property type="match status" value="1"/>
</dbReference>
<evidence type="ECO:0000313" key="5">
    <source>
        <dbReference type="EMBL" id="MBM7637041.1"/>
    </source>
</evidence>
<evidence type="ECO:0000259" key="4">
    <source>
        <dbReference type="PROSITE" id="PS50893"/>
    </source>
</evidence>
<name>A0ABS2PQ13_9STRE</name>
<protein>
    <submittedName>
        <fullName evidence="5">ABC-2 type transport system ATP-binding protein</fullName>
    </submittedName>
</protein>
<dbReference type="SMART" id="SM00382">
    <property type="entry name" value="AAA"/>
    <property type="match status" value="1"/>
</dbReference>
<dbReference type="RefSeq" id="WP_205017894.1">
    <property type="nucleotide sequence ID" value="NZ_JAFBEI010000053.1"/>
</dbReference>
<keyword evidence="3 5" id="KW-0067">ATP-binding</keyword>
<evidence type="ECO:0000256" key="3">
    <source>
        <dbReference type="ARBA" id="ARBA00022840"/>
    </source>
</evidence>
<keyword evidence="2" id="KW-0547">Nucleotide-binding</keyword>
<dbReference type="InterPro" id="IPR003439">
    <property type="entry name" value="ABC_transporter-like_ATP-bd"/>
</dbReference>
<reference evidence="5 6" key="1">
    <citation type="submission" date="2021-01" db="EMBL/GenBank/DDBJ databases">
        <title>Genomic Encyclopedia of Type Strains, Phase IV (KMG-IV): sequencing the most valuable type-strain genomes for metagenomic binning, comparative biology and taxonomic classification.</title>
        <authorList>
            <person name="Goeker M."/>
        </authorList>
    </citation>
    <scope>NUCLEOTIDE SEQUENCE [LARGE SCALE GENOMIC DNA]</scope>
    <source>
        <strain evidence="5 6">DSM 27513</strain>
    </source>
</reference>
<feature type="domain" description="ABC transporter" evidence="4">
    <location>
        <begin position="5"/>
        <end position="232"/>
    </location>
</feature>
<dbReference type="InterPro" id="IPR017871">
    <property type="entry name" value="ABC_transporter-like_CS"/>
</dbReference>
<dbReference type="Proteomes" id="UP000809081">
    <property type="component" value="Unassembled WGS sequence"/>
</dbReference>
<dbReference type="Gene3D" id="3.40.50.300">
    <property type="entry name" value="P-loop containing nucleotide triphosphate hydrolases"/>
    <property type="match status" value="1"/>
</dbReference>
<gene>
    <name evidence="5" type="ORF">JOC31_001871</name>
</gene>
<keyword evidence="6" id="KW-1185">Reference proteome</keyword>
<keyword evidence="1" id="KW-0813">Transport</keyword>
<dbReference type="EMBL" id="JAFBEI010000053">
    <property type="protein sequence ID" value="MBM7637041.1"/>
    <property type="molecule type" value="Genomic_DNA"/>
</dbReference>
<dbReference type="SUPFAM" id="SSF52540">
    <property type="entry name" value="P-loop containing nucleoside triphosphate hydrolases"/>
    <property type="match status" value="1"/>
</dbReference>